<gene>
    <name evidence="1" type="ORF">NM688_g9387</name>
</gene>
<name>A0ACC1RI62_9APHY</name>
<sequence length="628" mass="72633">MSAILSPEQYLRYPVQVSLVDRSYRTPETQDTENESGCPPWICEQIKYSPRYEDPWVNALRSARFESINADLELLNGCEDPTNTYCVPVVNVMNSVVFKDDTPELRLLRSPRSKLLDYPVAVLYSGMQDICPFSETAHLQVDRWHKRTVPHDEQRKVKKRGRLDWTKVKKCLAVIVFLHPGELVLDDVCVEHNNVQITDVNLRRAFRTLMTAVQNTRAAVGILTDELTSLFVDYLPCQYDEDLPELVMVPPSTTDLRMLISSLIYYEANSWNLVRIHSTAARRFLHGAHMDEAFLKSFLDTFQVESKRWFSDFDLYTMQRVPELWFKFASWRQRVQEEGLKHLVSSGMSITFESDGFPRRHGLLRSPYPHRPLPQETVDSVLTYRERRPRNTTLDEIICKSRHTALVVQEAMRTGPEHFSQVFSAYVPGCSELVCVKLFDERFFCIPGVREDECISGPARSRLGSLHYSEDLARHEESVYYRLSYLQGTLLPHCYGFHLFTMPDGWQCYGLIMEKIQGLPLAQIFQTSAPAVQMSLISQMRHGVRALRAAGVSQRDWHLNQILCSLHGHEHPQIVLIDFGFSEVYVGDENGTPTTYDFSDVWGLLYLRLNVTRDTLDKHWLPPSEFEY</sequence>
<organism evidence="1 2">
    <name type="scientific">Phlebia brevispora</name>
    <dbReference type="NCBI Taxonomy" id="194682"/>
    <lineage>
        <taxon>Eukaryota</taxon>
        <taxon>Fungi</taxon>
        <taxon>Dikarya</taxon>
        <taxon>Basidiomycota</taxon>
        <taxon>Agaricomycotina</taxon>
        <taxon>Agaricomycetes</taxon>
        <taxon>Polyporales</taxon>
        <taxon>Meruliaceae</taxon>
        <taxon>Phlebia</taxon>
    </lineage>
</organism>
<keyword evidence="2" id="KW-1185">Reference proteome</keyword>
<comment type="caution">
    <text evidence="1">The sequence shown here is derived from an EMBL/GenBank/DDBJ whole genome shotgun (WGS) entry which is preliminary data.</text>
</comment>
<evidence type="ECO:0000313" key="2">
    <source>
        <dbReference type="Proteomes" id="UP001148662"/>
    </source>
</evidence>
<proteinExistence type="predicted"/>
<accession>A0ACC1RI62</accession>
<reference evidence="1" key="1">
    <citation type="submission" date="2022-07" db="EMBL/GenBank/DDBJ databases">
        <title>Genome Sequence of Phlebia brevispora.</title>
        <authorList>
            <person name="Buettner E."/>
        </authorList>
    </citation>
    <scope>NUCLEOTIDE SEQUENCE</scope>
    <source>
        <strain evidence="1">MPL23</strain>
    </source>
</reference>
<dbReference type="EMBL" id="JANHOG010002917">
    <property type="protein sequence ID" value="KAJ3518818.1"/>
    <property type="molecule type" value="Genomic_DNA"/>
</dbReference>
<protein>
    <submittedName>
        <fullName evidence="1">Uncharacterized protein</fullName>
    </submittedName>
</protein>
<dbReference type="Proteomes" id="UP001148662">
    <property type="component" value="Unassembled WGS sequence"/>
</dbReference>
<evidence type="ECO:0000313" key="1">
    <source>
        <dbReference type="EMBL" id="KAJ3518818.1"/>
    </source>
</evidence>